<proteinExistence type="predicted"/>
<gene>
    <name evidence="1" type="ORF">SEA_SCAP1_50</name>
</gene>
<keyword evidence="2" id="KW-1185">Reference proteome</keyword>
<evidence type="ECO:0000313" key="1">
    <source>
        <dbReference type="EMBL" id="ATN93699.1"/>
    </source>
</evidence>
<sequence>MSDTPIFDQLARELGYNRMVAGGPTLRLRPSAFQSKGQTDEVVNAAPNGYEPKIAYVDELQLGAKEDEVIVFQKPIPVTTLAELAKGQHQE</sequence>
<protein>
    <submittedName>
        <fullName evidence="1">Uncharacterized protein</fullName>
    </submittedName>
</protein>
<dbReference type="EMBL" id="MF975637">
    <property type="protein sequence ID" value="ATN93699.1"/>
    <property type="molecule type" value="Genomic_DNA"/>
</dbReference>
<organism evidence="1 2">
    <name type="scientific">Streptomyces phage Scap1</name>
    <dbReference type="NCBI Taxonomy" id="2041354"/>
    <lineage>
        <taxon>Viruses</taxon>
        <taxon>Duplodnaviria</taxon>
        <taxon>Heunggongvirae</taxon>
        <taxon>Uroviricota</taxon>
        <taxon>Caudoviricetes</taxon>
        <taxon>Scapunavirus</taxon>
        <taxon>Scapunavirus scap1</taxon>
    </lineage>
</organism>
<evidence type="ECO:0000313" key="2">
    <source>
        <dbReference type="Proteomes" id="UP000228985"/>
    </source>
</evidence>
<name>A0A2D1GNS2_9CAUD</name>
<accession>A0A2D1GNS2</accession>
<dbReference type="Proteomes" id="UP000228985">
    <property type="component" value="Segment"/>
</dbReference>
<reference evidence="1 2" key="1">
    <citation type="submission" date="2017-09" db="EMBL/GenBank/DDBJ databases">
        <authorList>
            <person name="Ehlers B."/>
            <person name="Leendertz F.H."/>
        </authorList>
    </citation>
    <scope>NUCLEOTIDE SEQUENCE [LARGE SCALE GENOMIC DNA]</scope>
</reference>